<protein>
    <submittedName>
        <fullName evidence="1">Uncharacterized protein</fullName>
    </submittedName>
</protein>
<evidence type="ECO:0000313" key="1">
    <source>
        <dbReference type="EMBL" id="CAN0440065.1"/>
    </source>
</evidence>
<name>A0AC59ZJG0_RANTA</name>
<reference evidence="1" key="1">
    <citation type="submission" date="2023-05" db="EMBL/GenBank/DDBJ databases">
        <authorList>
            <consortium name="ELIXIR-Norway"/>
        </authorList>
    </citation>
    <scope>NUCLEOTIDE SEQUENCE</scope>
</reference>
<sequence length="248" mass="27016">MSLACMALCFGVITAEDSWIFVTHRDTPIVKANNGALRDVLLISLLLCLSCSLLFIGCPNTATCILQQITFRAVFAVAVATVLAKTLTVILVFKARTPGRTMGRLQVTGASNYVIPMCSLIRVIICGVWLGTSPPFLEMDTHSDPKELTIMCNKGSVTAFYCVLGYPGSLALGTLSLAFLAGNLPDTFNEAKFLTFTMLVFCRIWVTFLPVYHKHQGQGHGGCGDLLHLGLQCWASKLYLCPKVLHYS</sequence>
<accession>A0AC59ZJG0</accession>
<evidence type="ECO:0000313" key="2">
    <source>
        <dbReference type="Proteomes" id="UP001162501"/>
    </source>
</evidence>
<organism evidence="1 2">
    <name type="scientific">Rangifer tarandus platyrhynchus</name>
    <name type="common">Svalbard reindeer</name>
    <dbReference type="NCBI Taxonomy" id="3082113"/>
    <lineage>
        <taxon>Eukaryota</taxon>
        <taxon>Metazoa</taxon>
        <taxon>Chordata</taxon>
        <taxon>Craniata</taxon>
        <taxon>Vertebrata</taxon>
        <taxon>Euteleostomi</taxon>
        <taxon>Mammalia</taxon>
        <taxon>Eutheria</taxon>
        <taxon>Laurasiatheria</taxon>
        <taxon>Artiodactyla</taxon>
        <taxon>Ruminantia</taxon>
        <taxon>Pecora</taxon>
        <taxon>Cervidae</taxon>
        <taxon>Odocoileinae</taxon>
        <taxon>Rangifer</taxon>
    </lineage>
</organism>
<proteinExistence type="predicted"/>
<reference evidence="1" key="2">
    <citation type="submission" date="2025-03" db="EMBL/GenBank/DDBJ databases">
        <authorList>
            <consortium name="ELIXIR-Norway"/>
            <consortium name="Elixir Norway"/>
        </authorList>
    </citation>
    <scope>NUCLEOTIDE SEQUENCE</scope>
</reference>
<gene>
    <name evidence="1" type="ORF">MRATA1EN22A_LOCUS19088</name>
</gene>
<dbReference type="Proteomes" id="UP001162501">
    <property type="component" value="Chromosome 3"/>
</dbReference>
<dbReference type="EMBL" id="OX596087">
    <property type="protein sequence ID" value="CAN0440065.1"/>
    <property type="molecule type" value="Genomic_DNA"/>
</dbReference>